<gene>
    <name evidence="3" type="ORF">Thert_00815</name>
</gene>
<dbReference type="GO" id="GO:0008168">
    <property type="term" value="F:methyltransferase activity"/>
    <property type="evidence" value="ECO:0007669"/>
    <property type="project" value="UniProtKB-KW"/>
</dbReference>
<evidence type="ECO:0000259" key="2">
    <source>
        <dbReference type="Pfam" id="PF22020"/>
    </source>
</evidence>
<evidence type="ECO:0000313" key="3">
    <source>
        <dbReference type="EMBL" id="AST56961.1"/>
    </source>
</evidence>
<feature type="domain" description="RlmL ferredoxin-like" evidence="2">
    <location>
        <begin position="5"/>
        <end position="39"/>
    </location>
</feature>
<organism evidence="3 4">
    <name type="scientific">Thermoanaerobacterium thermosaccharolyticum</name>
    <name type="common">Clostridium thermosaccharolyticum</name>
    <dbReference type="NCBI Taxonomy" id="1517"/>
    <lineage>
        <taxon>Bacteria</taxon>
        <taxon>Bacillati</taxon>
        <taxon>Bacillota</taxon>
        <taxon>Clostridia</taxon>
        <taxon>Thermoanaerobacterales</taxon>
        <taxon>Thermoanaerobacteraceae</taxon>
        <taxon>Thermoanaerobacterium</taxon>
    </lineage>
</organism>
<dbReference type="AlphaFoldDB" id="A0A223HWW1"/>
<accession>A0A223HWW1</accession>
<evidence type="ECO:0000313" key="4">
    <source>
        <dbReference type="Proteomes" id="UP000214975"/>
    </source>
</evidence>
<proteinExistence type="predicted"/>
<name>A0A223HWW1_THETR</name>
<dbReference type="Gene3D" id="3.30.2130.30">
    <property type="match status" value="1"/>
</dbReference>
<dbReference type="GO" id="GO:0032259">
    <property type="term" value="P:methylation"/>
    <property type="evidence" value="ECO:0007669"/>
    <property type="project" value="UniProtKB-KW"/>
</dbReference>
<dbReference type="CDD" id="cd11715">
    <property type="entry name" value="THUMP_AdoMetMT"/>
    <property type="match status" value="1"/>
</dbReference>
<sequence>MSKIELIAPTLFGIESVAAKEIRSLGYEDIKVEDGKVTFIQKFRI</sequence>
<protein>
    <submittedName>
        <fullName evidence="3">RNA methyltransferase</fullName>
    </submittedName>
</protein>
<reference evidence="3 4" key="1">
    <citation type="submission" date="2016-08" db="EMBL/GenBank/DDBJ databases">
        <title>A novel genetic cassette of butanologenic Thermoanaerobacterium thermosaccharolyticum that directly convert cellulose to butanol.</title>
        <authorList>
            <person name="Li T."/>
            <person name="He J."/>
        </authorList>
    </citation>
    <scope>NUCLEOTIDE SEQUENCE [LARGE SCALE GENOMIC DNA]</scope>
    <source>
        <strain evidence="3 4">TG57</strain>
    </source>
</reference>
<dbReference type="EMBL" id="CP016893">
    <property type="protein sequence ID" value="AST56961.1"/>
    <property type="molecule type" value="Genomic_DNA"/>
</dbReference>
<keyword evidence="3" id="KW-0808">Transferase</keyword>
<dbReference type="InterPro" id="IPR054170">
    <property type="entry name" value="RlmL_1st"/>
</dbReference>
<dbReference type="Pfam" id="PF22020">
    <property type="entry name" value="RlmL_1st"/>
    <property type="match status" value="1"/>
</dbReference>
<keyword evidence="1 3" id="KW-0489">Methyltransferase</keyword>
<dbReference type="Proteomes" id="UP000214975">
    <property type="component" value="Chromosome"/>
</dbReference>
<evidence type="ECO:0000256" key="1">
    <source>
        <dbReference type="ARBA" id="ARBA00022603"/>
    </source>
</evidence>